<name>A0A2S2PY60_9HEMI</name>
<evidence type="ECO:0008006" key="4">
    <source>
        <dbReference type="Google" id="ProtNLM"/>
    </source>
</evidence>
<organism evidence="3">
    <name type="scientific">Sipha flava</name>
    <name type="common">yellow sugarcane aphid</name>
    <dbReference type="NCBI Taxonomy" id="143950"/>
    <lineage>
        <taxon>Eukaryota</taxon>
        <taxon>Metazoa</taxon>
        <taxon>Ecdysozoa</taxon>
        <taxon>Arthropoda</taxon>
        <taxon>Hexapoda</taxon>
        <taxon>Insecta</taxon>
        <taxon>Pterygota</taxon>
        <taxon>Neoptera</taxon>
        <taxon>Paraneoptera</taxon>
        <taxon>Hemiptera</taxon>
        <taxon>Sternorrhyncha</taxon>
        <taxon>Aphidomorpha</taxon>
        <taxon>Aphidoidea</taxon>
        <taxon>Aphididae</taxon>
        <taxon>Sipha</taxon>
    </lineage>
</organism>
<protein>
    <recommendedName>
        <fullName evidence="4">Secreted protein</fullName>
    </recommendedName>
</protein>
<sequence length="156" mass="17156">MKIIKIIIIVIIIYPCDETVLVAVAGRCCRCGDEGDGQGVAAWQRRWSNVSQGWCAVRMRAGLASLLTNAIPGCTNALPVLWPPPLVIRAFEVASFSCRVTVATTYRIDSSACTPPPPQQKTTHNASDVYDNSDFEIDRKHDDGDYGRDEKRSTGR</sequence>
<dbReference type="AlphaFoldDB" id="A0A2S2PY60"/>
<gene>
    <name evidence="3" type="ORF">g.164604</name>
</gene>
<reference evidence="3" key="1">
    <citation type="submission" date="2018-04" db="EMBL/GenBank/DDBJ databases">
        <title>Transcriptome assembly of Sipha flava.</title>
        <authorList>
            <person name="Scully E.D."/>
            <person name="Geib S.M."/>
            <person name="Palmer N.A."/>
            <person name="Koch K."/>
            <person name="Bradshaw J."/>
            <person name="Heng-Moss T."/>
            <person name="Sarath G."/>
        </authorList>
    </citation>
    <scope>NUCLEOTIDE SEQUENCE</scope>
</reference>
<evidence type="ECO:0000256" key="1">
    <source>
        <dbReference type="SAM" id="MobiDB-lite"/>
    </source>
</evidence>
<dbReference type="EMBL" id="GGMS01001282">
    <property type="protein sequence ID" value="MBY70485.1"/>
    <property type="molecule type" value="Transcribed_RNA"/>
</dbReference>
<feature type="signal peptide" evidence="2">
    <location>
        <begin position="1"/>
        <end position="18"/>
    </location>
</feature>
<evidence type="ECO:0000256" key="2">
    <source>
        <dbReference type="SAM" id="SignalP"/>
    </source>
</evidence>
<evidence type="ECO:0000313" key="3">
    <source>
        <dbReference type="EMBL" id="MBY70485.1"/>
    </source>
</evidence>
<feature type="region of interest" description="Disordered" evidence="1">
    <location>
        <begin position="111"/>
        <end position="156"/>
    </location>
</feature>
<accession>A0A2S2PY60</accession>
<keyword evidence="2" id="KW-0732">Signal</keyword>
<feature type="compositionally biased region" description="Basic and acidic residues" evidence="1">
    <location>
        <begin position="136"/>
        <end position="156"/>
    </location>
</feature>
<feature type="chain" id="PRO_5015447430" description="Secreted protein" evidence="2">
    <location>
        <begin position="19"/>
        <end position="156"/>
    </location>
</feature>
<proteinExistence type="predicted"/>